<sequence length="139" mass="15983">MDDATEALVATFQSFGEGALRDVWLFDQWTHQNLYLRADIESQLSDLDVDAFIDNERYGYITRDTYESLYARDYDYTVRGFASSELFRTFFADDDTRIGVLAGFDRREGGYDFAALSAELQTILDEYSVTELVPTDDTE</sequence>
<keyword evidence="2" id="KW-1185">Reference proteome</keyword>
<evidence type="ECO:0000313" key="2">
    <source>
        <dbReference type="Proteomes" id="UP000199607"/>
    </source>
</evidence>
<gene>
    <name evidence="1" type="ORF">SAMN04487950_1646</name>
</gene>
<organism evidence="1 2">
    <name type="scientific">Halogranum rubrum</name>
    <dbReference type="NCBI Taxonomy" id="553466"/>
    <lineage>
        <taxon>Archaea</taxon>
        <taxon>Methanobacteriati</taxon>
        <taxon>Methanobacteriota</taxon>
        <taxon>Stenosarchaea group</taxon>
        <taxon>Halobacteria</taxon>
        <taxon>Halobacteriales</taxon>
        <taxon>Haloferacaceae</taxon>
    </lineage>
</organism>
<name>A0A1I4D575_9EURY</name>
<dbReference type="EMBL" id="FOTC01000001">
    <property type="protein sequence ID" value="SFK88672.1"/>
    <property type="molecule type" value="Genomic_DNA"/>
</dbReference>
<evidence type="ECO:0000313" key="1">
    <source>
        <dbReference type="EMBL" id="SFK88672.1"/>
    </source>
</evidence>
<dbReference type="InterPro" id="IPR055944">
    <property type="entry name" value="DUF7522"/>
</dbReference>
<dbReference type="Pfam" id="PF24366">
    <property type="entry name" value="DUF7522"/>
    <property type="match status" value="1"/>
</dbReference>
<accession>A0A1I4D575</accession>
<dbReference type="RefSeq" id="WP_089868088.1">
    <property type="nucleotide sequence ID" value="NZ_FOTC01000001.1"/>
</dbReference>
<proteinExistence type="predicted"/>
<reference evidence="2" key="1">
    <citation type="submission" date="2016-10" db="EMBL/GenBank/DDBJ databases">
        <authorList>
            <person name="Varghese N."/>
            <person name="Submissions S."/>
        </authorList>
    </citation>
    <scope>NUCLEOTIDE SEQUENCE [LARGE SCALE GENOMIC DNA]</scope>
    <source>
        <strain evidence="2">CGMCC 1.7738</strain>
    </source>
</reference>
<dbReference type="AlphaFoldDB" id="A0A1I4D575"/>
<dbReference type="Proteomes" id="UP000199607">
    <property type="component" value="Unassembled WGS sequence"/>
</dbReference>
<protein>
    <submittedName>
        <fullName evidence="1">Uncharacterized protein</fullName>
    </submittedName>
</protein>